<dbReference type="InterPro" id="IPR050736">
    <property type="entry name" value="Sensor_HK_Regulatory"/>
</dbReference>
<dbReference type="InterPro" id="IPR036097">
    <property type="entry name" value="HisK_dim/P_sf"/>
</dbReference>
<dbReference type="Pfam" id="PF02518">
    <property type="entry name" value="HATPase_c"/>
    <property type="match status" value="1"/>
</dbReference>
<dbReference type="SMART" id="SM00387">
    <property type="entry name" value="HATPase_c"/>
    <property type="match status" value="1"/>
</dbReference>
<dbReference type="Gene3D" id="1.10.287.130">
    <property type="match status" value="1"/>
</dbReference>
<dbReference type="RefSeq" id="WP_377579717.1">
    <property type="nucleotide sequence ID" value="NZ_JBHTKA010000004.1"/>
</dbReference>
<keyword evidence="3" id="KW-0597">Phosphoprotein</keyword>
<sequence>MKFSLNIVFILLIVSTVLFVGSSYVQHENSIHRKESISRVTHTYRVIQTSTYLISLMKDMENGQHGFIITGDSSFLEPYYDSKADMTRTLDTLAVLVSNNKRQTLLMRNHIEPIIRKKLEVLDHALGTFTRHGQDSSMNLISAKTGKTYMDTLRVLMDDLSQHERYLLNQHNIEYEKVNEREDLIRLISVILIVIASASAFLALYNKQKQNRKLLDDLEHANVVLEQKVKDRTAELENKKEETLHLNEELTQNIEELKTIHERLIELNREKDHFLGIASHDLKSPVSGLLRLIEVMKVDNAKRSATDVQYLDYMEDACTNMQRLIDNLLDVNRIEHGLTEINLQRVSLYKVFERLRNEFAPIASRKNILLNVANSTDEVFTDEDALVRILENLLSNAIKFSYPQRKVNLQMHRFDGKVIFEVIDQGPGIRNEELPRIFTKFQRLSNRPTGGEGSTGLGLAIVKELVQLINGEISVSSKVAEGTTFRVVIPD</sequence>
<name>A0ABW3K313_9BACT</name>
<evidence type="ECO:0000256" key="3">
    <source>
        <dbReference type="ARBA" id="ARBA00022553"/>
    </source>
</evidence>
<evidence type="ECO:0000256" key="5">
    <source>
        <dbReference type="ARBA" id="ARBA00022777"/>
    </source>
</evidence>
<dbReference type="CDD" id="cd00075">
    <property type="entry name" value="HATPase"/>
    <property type="match status" value="1"/>
</dbReference>
<dbReference type="PANTHER" id="PTHR43711">
    <property type="entry name" value="TWO-COMPONENT HISTIDINE KINASE"/>
    <property type="match status" value="1"/>
</dbReference>
<dbReference type="SMART" id="SM00388">
    <property type="entry name" value="HisKA"/>
    <property type="match status" value="1"/>
</dbReference>
<keyword evidence="11" id="KW-1185">Reference proteome</keyword>
<dbReference type="InterPro" id="IPR007891">
    <property type="entry name" value="CHASE3"/>
</dbReference>
<reference evidence="11" key="1">
    <citation type="journal article" date="2019" name="Int. J. Syst. Evol. Microbiol.">
        <title>The Global Catalogue of Microorganisms (GCM) 10K type strain sequencing project: providing services to taxonomists for standard genome sequencing and annotation.</title>
        <authorList>
            <consortium name="The Broad Institute Genomics Platform"/>
            <consortium name="The Broad Institute Genome Sequencing Center for Infectious Disease"/>
            <person name="Wu L."/>
            <person name="Ma J."/>
        </authorList>
    </citation>
    <scope>NUCLEOTIDE SEQUENCE [LARGE SCALE GENOMIC DNA]</scope>
    <source>
        <strain evidence="11">CCUG 58938</strain>
    </source>
</reference>
<evidence type="ECO:0000259" key="9">
    <source>
        <dbReference type="PROSITE" id="PS50109"/>
    </source>
</evidence>
<evidence type="ECO:0000313" key="10">
    <source>
        <dbReference type="EMBL" id="MFD1000313.1"/>
    </source>
</evidence>
<feature type="domain" description="Histidine kinase" evidence="9">
    <location>
        <begin position="277"/>
        <end position="491"/>
    </location>
</feature>
<comment type="caution">
    <text evidence="10">The sequence shown here is derived from an EMBL/GenBank/DDBJ whole genome shotgun (WGS) entry which is preliminary data.</text>
</comment>
<protein>
    <recommendedName>
        <fullName evidence="2">histidine kinase</fullName>
        <ecNumber evidence="2">2.7.13.3</ecNumber>
    </recommendedName>
</protein>
<organism evidence="10 11">
    <name type="scientific">Ohtaekwangia kribbensis</name>
    <dbReference type="NCBI Taxonomy" id="688913"/>
    <lineage>
        <taxon>Bacteria</taxon>
        <taxon>Pseudomonadati</taxon>
        <taxon>Bacteroidota</taxon>
        <taxon>Cytophagia</taxon>
        <taxon>Cytophagales</taxon>
        <taxon>Fulvivirgaceae</taxon>
        <taxon>Ohtaekwangia</taxon>
    </lineage>
</organism>
<evidence type="ECO:0000256" key="1">
    <source>
        <dbReference type="ARBA" id="ARBA00000085"/>
    </source>
</evidence>
<evidence type="ECO:0000256" key="6">
    <source>
        <dbReference type="ARBA" id="ARBA00023012"/>
    </source>
</evidence>
<dbReference type="PROSITE" id="PS50109">
    <property type="entry name" value="HIS_KIN"/>
    <property type="match status" value="1"/>
</dbReference>
<keyword evidence="5" id="KW-0418">Kinase</keyword>
<keyword evidence="4" id="KW-0808">Transferase</keyword>
<feature type="transmembrane region" description="Helical" evidence="8">
    <location>
        <begin position="184"/>
        <end position="205"/>
    </location>
</feature>
<evidence type="ECO:0000313" key="11">
    <source>
        <dbReference type="Proteomes" id="UP001597112"/>
    </source>
</evidence>
<dbReference type="CDD" id="cd19410">
    <property type="entry name" value="HK9-like_sensor"/>
    <property type="match status" value="1"/>
</dbReference>
<keyword evidence="8" id="KW-1133">Transmembrane helix</keyword>
<dbReference type="PRINTS" id="PR00344">
    <property type="entry name" value="BCTRLSENSOR"/>
</dbReference>
<dbReference type="SUPFAM" id="SSF55874">
    <property type="entry name" value="ATPase domain of HSP90 chaperone/DNA topoisomerase II/histidine kinase"/>
    <property type="match status" value="1"/>
</dbReference>
<comment type="catalytic activity">
    <reaction evidence="1">
        <text>ATP + protein L-histidine = ADP + protein N-phospho-L-histidine.</text>
        <dbReference type="EC" id="2.7.13.3"/>
    </reaction>
</comment>
<dbReference type="CDD" id="cd00082">
    <property type="entry name" value="HisKA"/>
    <property type="match status" value="1"/>
</dbReference>
<evidence type="ECO:0000256" key="8">
    <source>
        <dbReference type="SAM" id="Phobius"/>
    </source>
</evidence>
<dbReference type="InterPro" id="IPR003594">
    <property type="entry name" value="HATPase_dom"/>
</dbReference>
<feature type="transmembrane region" description="Helical" evidence="8">
    <location>
        <begin position="6"/>
        <end position="25"/>
    </location>
</feature>
<dbReference type="Gene3D" id="3.30.565.10">
    <property type="entry name" value="Histidine kinase-like ATPase, C-terminal domain"/>
    <property type="match status" value="1"/>
</dbReference>
<dbReference type="PANTHER" id="PTHR43711:SF26">
    <property type="entry name" value="SENSOR HISTIDINE KINASE RCSC"/>
    <property type="match status" value="1"/>
</dbReference>
<keyword evidence="6" id="KW-0902">Two-component regulatory system</keyword>
<evidence type="ECO:0000256" key="4">
    <source>
        <dbReference type="ARBA" id="ARBA00022679"/>
    </source>
</evidence>
<evidence type="ECO:0000256" key="7">
    <source>
        <dbReference type="SAM" id="Coils"/>
    </source>
</evidence>
<dbReference type="EC" id="2.7.13.3" evidence="2"/>
<dbReference type="SUPFAM" id="SSF47384">
    <property type="entry name" value="Homodimeric domain of signal transducing histidine kinase"/>
    <property type="match status" value="1"/>
</dbReference>
<dbReference type="InterPro" id="IPR005467">
    <property type="entry name" value="His_kinase_dom"/>
</dbReference>
<proteinExistence type="predicted"/>
<dbReference type="Proteomes" id="UP001597112">
    <property type="component" value="Unassembled WGS sequence"/>
</dbReference>
<dbReference type="Pfam" id="PF00512">
    <property type="entry name" value="HisKA"/>
    <property type="match status" value="1"/>
</dbReference>
<keyword evidence="8" id="KW-0812">Transmembrane</keyword>
<keyword evidence="7" id="KW-0175">Coiled coil</keyword>
<dbReference type="InterPro" id="IPR004358">
    <property type="entry name" value="Sig_transdc_His_kin-like_C"/>
</dbReference>
<dbReference type="InterPro" id="IPR003661">
    <property type="entry name" value="HisK_dim/P_dom"/>
</dbReference>
<dbReference type="EMBL" id="JBHTKA010000004">
    <property type="protein sequence ID" value="MFD1000313.1"/>
    <property type="molecule type" value="Genomic_DNA"/>
</dbReference>
<evidence type="ECO:0000256" key="2">
    <source>
        <dbReference type="ARBA" id="ARBA00012438"/>
    </source>
</evidence>
<accession>A0ABW3K313</accession>
<gene>
    <name evidence="10" type="ORF">ACFQ21_13405</name>
</gene>
<keyword evidence="8" id="KW-0472">Membrane</keyword>
<dbReference type="Pfam" id="PF05227">
    <property type="entry name" value="CHASE3"/>
    <property type="match status" value="1"/>
</dbReference>
<dbReference type="InterPro" id="IPR036890">
    <property type="entry name" value="HATPase_C_sf"/>
</dbReference>
<feature type="coiled-coil region" evidence="7">
    <location>
        <begin position="215"/>
        <end position="267"/>
    </location>
</feature>